<dbReference type="Proteomes" id="UP000075225">
    <property type="component" value="Unassembled WGS sequence"/>
</dbReference>
<evidence type="ECO:0000313" key="2">
    <source>
        <dbReference type="EMBL" id="KYK62805.1"/>
    </source>
</evidence>
<evidence type="ECO:0000256" key="1">
    <source>
        <dbReference type="SAM" id="Phobius"/>
    </source>
</evidence>
<accession>A0A151H0F6</accession>
<keyword evidence="1 2" id="KW-0812">Transmembrane</keyword>
<keyword evidence="1" id="KW-1133">Transmembrane helix</keyword>
<feature type="transmembrane region" description="Helical" evidence="1">
    <location>
        <begin position="67"/>
        <end position="85"/>
    </location>
</feature>
<gene>
    <name evidence="2" type="ORF">TGPRC2_365350</name>
</gene>
<protein>
    <submittedName>
        <fullName evidence="2">Putative transmembrane protein</fullName>
    </submittedName>
</protein>
<evidence type="ECO:0000313" key="3">
    <source>
        <dbReference type="Proteomes" id="UP000075225"/>
    </source>
</evidence>
<name>A0A151H0F6_TOXGO</name>
<dbReference type="VEuPathDB" id="ToxoDB:TGPRC2_365350"/>
<dbReference type="EMBL" id="AHZP02002866">
    <property type="protein sequence ID" value="KYK62805.1"/>
    <property type="molecule type" value="Genomic_DNA"/>
</dbReference>
<comment type="caution">
    <text evidence="2">The sequence shown here is derived from an EMBL/GenBank/DDBJ whole genome shotgun (WGS) entry which is preliminary data.</text>
</comment>
<reference evidence="3" key="1">
    <citation type="submission" date="2016-03" db="EMBL/GenBank/DDBJ databases">
        <authorList>
            <person name="Sibley D."/>
            <person name="Venepally P."/>
            <person name="Karamycheva S."/>
            <person name="Hadjithomas M."/>
            <person name="Khan A."/>
            <person name="Brunk B."/>
            <person name="Roos D."/>
            <person name="Caler E."/>
            <person name="Lorenzi H."/>
        </authorList>
    </citation>
    <scope>NUCLEOTIDE SEQUENCE [LARGE SCALE GENOMIC DNA]</scope>
    <source>
        <strain evidence="3">TgCatPRC2</strain>
    </source>
</reference>
<keyword evidence="1" id="KW-0472">Membrane</keyword>
<dbReference type="AlphaFoldDB" id="A0A151H0F6"/>
<sequence>MTSEMSMEKDRSRLFSLLVTFSPFSSASFFCSSPFCLSPSSLLVMLLASQISACSSPLCRSSSASPVLSLVAICSFSAFSLRIFSMREIARRRCRAAAASPETAHPTRTKR</sequence>
<organism evidence="2 3">
    <name type="scientific">Toxoplasma gondii TgCatPRC2</name>
    <dbReference type="NCBI Taxonomy" id="1130821"/>
    <lineage>
        <taxon>Eukaryota</taxon>
        <taxon>Sar</taxon>
        <taxon>Alveolata</taxon>
        <taxon>Apicomplexa</taxon>
        <taxon>Conoidasida</taxon>
        <taxon>Coccidia</taxon>
        <taxon>Eucoccidiorida</taxon>
        <taxon>Eimeriorina</taxon>
        <taxon>Sarcocystidae</taxon>
        <taxon>Toxoplasma</taxon>
    </lineage>
</organism>
<proteinExistence type="predicted"/>